<feature type="modified residue" description="4-aspartylphosphate" evidence="5">
    <location>
        <position position="689"/>
    </location>
</feature>
<dbReference type="GO" id="GO:0016301">
    <property type="term" value="F:kinase activity"/>
    <property type="evidence" value="ECO:0007669"/>
    <property type="project" value="UniProtKB-KW"/>
</dbReference>
<feature type="transmembrane region" description="Helical" evidence="6">
    <location>
        <begin position="156"/>
        <end position="177"/>
    </location>
</feature>
<dbReference type="InterPro" id="IPR005467">
    <property type="entry name" value="His_kinase_dom"/>
</dbReference>
<dbReference type="PANTHER" id="PTHR45339">
    <property type="entry name" value="HYBRID SIGNAL TRANSDUCTION HISTIDINE KINASE J"/>
    <property type="match status" value="1"/>
</dbReference>
<dbReference type="CDD" id="cd17546">
    <property type="entry name" value="REC_hyHK_CKI1_RcsC-like"/>
    <property type="match status" value="1"/>
</dbReference>
<dbReference type="Gene3D" id="2.60.40.2380">
    <property type="match status" value="1"/>
</dbReference>
<dbReference type="SUPFAM" id="SSF55874">
    <property type="entry name" value="ATPase domain of HSP90 chaperone/DNA topoisomerase II/histidine kinase"/>
    <property type="match status" value="1"/>
</dbReference>
<dbReference type="SUPFAM" id="SSF52172">
    <property type="entry name" value="CheY-like"/>
    <property type="match status" value="1"/>
</dbReference>
<evidence type="ECO:0000313" key="10">
    <source>
        <dbReference type="Proteomes" id="UP001500604"/>
    </source>
</evidence>
<dbReference type="Gene3D" id="1.10.287.130">
    <property type="match status" value="1"/>
</dbReference>
<dbReference type="EC" id="2.7.13.3" evidence="2"/>
<keyword evidence="9" id="KW-0418">Kinase</keyword>
<feature type="transmembrane region" description="Helical" evidence="6">
    <location>
        <begin position="333"/>
        <end position="356"/>
    </location>
</feature>
<keyword evidence="3 5" id="KW-0597">Phosphoprotein</keyword>
<dbReference type="PANTHER" id="PTHR45339:SF1">
    <property type="entry name" value="HYBRID SIGNAL TRANSDUCTION HISTIDINE KINASE J"/>
    <property type="match status" value="1"/>
</dbReference>
<feature type="transmembrane region" description="Helical" evidence="6">
    <location>
        <begin position="184"/>
        <end position="204"/>
    </location>
</feature>
<dbReference type="InterPro" id="IPR011622">
    <property type="entry name" value="7TMR_DISM_rcpt_extracell_dom2"/>
</dbReference>
<dbReference type="PROSITE" id="PS50109">
    <property type="entry name" value="HIS_KIN"/>
    <property type="match status" value="1"/>
</dbReference>
<dbReference type="SMART" id="SM00448">
    <property type="entry name" value="REC"/>
    <property type="match status" value="1"/>
</dbReference>
<gene>
    <name evidence="9" type="ORF">GCM10023116_07040</name>
</gene>
<dbReference type="InterPro" id="IPR001789">
    <property type="entry name" value="Sig_transdc_resp-reg_receiver"/>
</dbReference>
<evidence type="ECO:0000313" key="9">
    <source>
        <dbReference type="EMBL" id="GAA4648435.1"/>
    </source>
</evidence>
<dbReference type="InterPro" id="IPR003661">
    <property type="entry name" value="HisK_dim/P_dom"/>
</dbReference>
<evidence type="ECO:0000256" key="5">
    <source>
        <dbReference type="PROSITE-ProRule" id="PRU00169"/>
    </source>
</evidence>
<comment type="caution">
    <text evidence="9">The sequence shown here is derived from an EMBL/GenBank/DDBJ whole genome shotgun (WGS) entry which is preliminary data.</text>
</comment>
<dbReference type="Pfam" id="PF00072">
    <property type="entry name" value="Response_reg"/>
    <property type="match status" value="1"/>
</dbReference>
<keyword evidence="9" id="KW-0808">Transferase</keyword>
<keyword evidence="10" id="KW-1185">Reference proteome</keyword>
<dbReference type="Gene3D" id="3.40.50.2300">
    <property type="match status" value="1"/>
</dbReference>
<keyword evidence="4" id="KW-0902">Two-component regulatory system</keyword>
<evidence type="ECO:0000256" key="3">
    <source>
        <dbReference type="ARBA" id="ARBA00022553"/>
    </source>
</evidence>
<keyword evidence="6" id="KW-1133">Transmembrane helix</keyword>
<feature type="domain" description="Histidine kinase" evidence="7">
    <location>
        <begin position="387"/>
        <end position="613"/>
    </location>
</feature>
<dbReference type="InterPro" id="IPR011006">
    <property type="entry name" value="CheY-like_superfamily"/>
</dbReference>
<dbReference type="Pfam" id="PF07696">
    <property type="entry name" value="7TMR-DISMED2"/>
    <property type="match status" value="1"/>
</dbReference>
<evidence type="ECO:0000256" key="2">
    <source>
        <dbReference type="ARBA" id="ARBA00012438"/>
    </source>
</evidence>
<evidence type="ECO:0000259" key="7">
    <source>
        <dbReference type="PROSITE" id="PS50109"/>
    </source>
</evidence>
<dbReference type="Pfam" id="PF07695">
    <property type="entry name" value="7TMR-DISM_7TM"/>
    <property type="match status" value="1"/>
</dbReference>
<accession>A0ABP8UX65</accession>
<keyword evidence="6" id="KW-0472">Membrane</keyword>
<dbReference type="InterPro" id="IPR011623">
    <property type="entry name" value="7TMR_DISM_rcpt_extracell_dom1"/>
</dbReference>
<evidence type="ECO:0000259" key="8">
    <source>
        <dbReference type="PROSITE" id="PS50110"/>
    </source>
</evidence>
<feature type="domain" description="Response regulatory" evidence="8">
    <location>
        <begin position="635"/>
        <end position="756"/>
    </location>
</feature>
<evidence type="ECO:0000256" key="1">
    <source>
        <dbReference type="ARBA" id="ARBA00000085"/>
    </source>
</evidence>
<proteinExistence type="predicted"/>
<name>A0ABP8UX65_9GAMM</name>
<feature type="transmembrane region" description="Helical" evidence="6">
    <location>
        <begin position="306"/>
        <end position="327"/>
    </location>
</feature>
<keyword evidence="6" id="KW-0812">Transmembrane</keyword>
<dbReference type="Proteomes" id="UP001500604">
    <property type="component" value="Unassembled WGS sequence"/>
</dbReference>
<dbReference type="Gene3D" id="3.30.565.10">
    <property type="entry name" value="Histidine kinase-like ATPase, C-terminal domain"/>
    <property type="match status" value="1"/>
</dbReference>
<dbReference type="SUPFAM" id="SSF47384">
    <property type="entry name" value="Homodimeric domain of signal transducing histidine kinase"/>
    <property type="match status" value="1"/>
</dbReference>
<feature type="transmembrane region" description="Helical" evidence="6">
    <location>
        <begin position="251"/>
        <end position="270"/>
    </location>
</feature>
<dbReference type="Pfam" id="PF00512">
    <property type="entry name" value="HisKA"/>
    <property type="match status" value="1"/>
</dbReference>
<feature type="transmembrane region" description="Helical" evidence="6">
    <location>
        <begin position="276"/>
        <end position="294"/>
    </location>
</feature>
<dbReference type="PROSITE" id="PS50110">
    <property type="entry name" value="RESPONSE_REGULATORY"/>
    <property type="match status" value="1"/>
</dbReference>
<dbReference type="InterPro" id="IPR036890">
    <property type="entry name" value="HATPase_C_sf"/>
</dbReference>
<organism evidence="9 10">
    <name type="scientific">Kistimonas scapharcae</name>
    <dbReference type="NCBI Taxonomy" id="1036133"/>
    <lineage>
        <taxon>Bacteria</taxon>
        <taxon>Pseudomonadati</taxon>
        <taxon>Pseudomonadota</taxon>
        <taxon>Gammaproteobacteria</taxon>
        <taxon>Oceanospirillales</taxon>
        <taxon>Endozoicomonadaceae</taxon>
        <taxon>Kistimonas</taxon>
    </lineage>
</organism>
<evidence type="ECO:0000256" key="4">
    <source>
        <dbReference type="ARBA" id="ARBA00023012"/>
    </source>
</evidence>
<comment type="catalytic activity">
    <reaction evidence="1">
        <text>ATP + protein L-histidine = ADP + protein N-phospho-L-histidine.</text>
        <dbReference type="EC" id="2.7.13.3"/>
    </reaction>
</comment>
<dbReference type="CDD" id="cd00082">
    <property type="entry name" value="HisKA"/>
    <property type="match status" value="1"/>
</dbReference>
<feature type="transmembrane region" description="Helical" evidence="6">
    <location>
        <begin position="219"/>
        <end position="239"/>
    </location>
</feature>
<dbReference type="EMBL" id="BAABFL010000074">
    <property type="protein sequence ID" value="GAA4648435.1"/>
    <property type="molecule type" value="Genomic_DNA"/>
</dbReference>
<dbReference type="SMART" id="SM00388">
    <property type="entry name" value="HisKA"/>
    <property type="match status" value="1"/>
</dbReference>
<dbReference type="InterPro" id="IPR036097">
    <property type="entry name" value="HisK_dim/P_sf"/>
</dbReference>
<reference evidence="10" key="1">
    <citation type="journal article" date="2019" name="Int. J. Syst. Evol. Microbiol.">
        <title>The Global Catalogue of Microorganisms (GCM) 10K type strain sequencing project: providing services to taxonomists for standard genome sequencing and annotation.</title>
        <authorList>
            <consortium name="The Broad Institute Genomics Platform"/>
            <consortium name="The Broad Institute Genome Sequencing Center for Infectious Disease"/>
            <person name="Wu L."/>
            <person name="Ma J."/>
        </authorList>
    </citation>
    <scope>NUCLEOTIDE SEQUENCE [LARGE SCALE GENOMIC DNA]</scope>
    <source>
        <strain evidence="10">JCM 17805</strain>
    </source>
</reference>
<sequence>MGHALSEYALENADVLFDRSGSLTPQQLVSNQYRHRFIPWDRTNFYFTQDSTVWLRFTLPISETASQPYEIRALTFGDDDITYYLHRGRPAKGADEISELTSHPQFSHNQHLIPFEYHSGEQLTLYVRMHSSFHKRISAWLSKPNNEHHAIQQTHWFFGIWAGINIALILVTLTLFLTRRRVDCLQLFGISLICLVFLLSWQGIPASLWRLFPDAQNRVHFASISAGYGLLCLLSRTLLETSKSRAADRLLLLMSTGSFITALTMLFPGYVLPENAIVILSLMSCASSIIAGVIRLYEGYIAAWRWLLVVVPYTMIFITFVLCQFGILPFDIWMMQSTLVFSVLLLVTGLSLSFLMRSAAPVSHYRDLAHESDQQPTDKPARPLWSYIGHDIRTPMNGILGMSELLQNTSLTPRQKDYVNTIQLSGREMLNLVNQVVDNVKTEVEPPQTESFPFEITELVQACMDRYRYKSEQLGIELISFIQPDMPEFLAGDTERIRQILLALLAYNFNHIADGEILLTVSPQTLSATDDPDNTKDQKTLARFTLKCSDNGIGYRTLRPYADSMADTLIENDTHPPVGILLARNMLKRLGGSFNLMTDGQNTIYWFTLPLTILPELTPESADDPKAIQLLSHRKVLVVDDNDTCRKVLVRQCMHLGLDVYQTRNATEALALLRTEASLSNPFDLAILDQNMPGTSGMQLATRIADDPLLKDRLLVIMLTGSSIPTTQQTETSSIRCILTKPVSSKRLGKVLVRELSQTPRKKVSAATL</sequence>
<evidence type="ECO:0000256" key="6">
    <source>
        <dbReference type="SAM" id="Phobius"/>
    </source>
</evidence>
<protein>
    <recommendedName>
        <fullName evidence="2">histidine kinase</fullName>
        <ecNumber evidence="2">2.7.13.3</ecNumber>
    </recommendedName>
</protein>